<dbReference type="PANTHER" id="PTHR30213">
    <property type="entry name" value="INNER MEMBRANE PROTEIN YHJD"/>
    <property type="match status" value="1"/>
</dbReference>
<feature type="transmembrane region" description="Helical" evidence="6">
    <location>
        <begin position="176"/>
        <end position="200"/>
    </location>
</feature>
<dbReference type="Proteomes" id="UP000229366">
    <property type="component" value="Unassembled WGS sequence"/>
</dbReference>
<dbReference type="PANTHER" id="PTHR30213:SF0">
    <property type="entry name" value="UPF0761 MEMBRANE PROTEIN YIHY"/>
    <property type="match status" value="1"/>
</dbReference>
<keyword evidence="2" id="KW-1003">Cell membrane</keyword>
<accession>A0A2M8VXR2</accession>
<feature type="transmembrane region" description="Helical" evidence="6">
    <location>
        <begin position="245"/>
        <end position="270"/>
    </location>
</feature>
<dbReference type="Pfam" id="PF03631">
    <property type="entry name" value="Virul_fac_BrkB"/>
    <property type="match status" value="1"/>
</dbReference>
<evidence type="ECO:0000313" key="8">
    <source>
        <dbReference type="Proteomes" id="UP000229366"/>
    </source>
</evidence>
<keyword evidence="4 6" id="KW-1133">Transmembrane helix</keyword>
<keyword evidence="5 6" id="KW-0472">Membrane</keyword>
<evidence type="ECO:0000256" key="3">
    <source>
        <dbReference type="ARBA" id="ARBA00022692"/>
    </source>
</evidence>
<evidence type="ECO:0000256" key="2">
    <source>
        <dbReference type="ARBA" id="ARBA00022475"/>
    </source>
</evidence>
<dbReference type="InterPro" id="IPR017039">
    <property type="entry name" value="Virul_fac_BrkB"/>
</dbReference>
<comment type="subcellular location">
    <subcellularLocation>
        <location evidence="1">Cell membrane</location>
        <topology evidence="1">Multi-pass membrane protein</topology>
    </subcellularLocation>
</comment>
<dbReference type="EMBL" id="PGTX01000001">
    <property type="protein sequence ID" value="PJI82660.1"/>
    <property type="molecule type" value="Genomic_DNA"/>
</dbReference>
<feature type="transmembrane region" description="Helical" evidence="6">
    <location>
        <begin position="99"/>
        <end position="119"/>
    </location>
</feature>
<dbReference type="AlphaFoldDB" id="A0A2M8VXR2"/>
<evidence type="ECO:0000256" key="1">
    <source>
        <dbReference type="ARBA" id="ARBA00004651"/>
    </source>
</evidence>
<evidence type="ECO:0000313" key="7">
    <source>
        <dbReference type="EMBL" id="PJI82660.1"/>
    </source>
</evidence>
<keyword evidence="8" id="KW-1185">Reference proteome</keyword>
<gene>
    <name evidence="7" type="ORF">B0G85_0034</name>
</gene>
<sequence length="286" mass="31930">MMWAMRLIRNPQLWLSLAKEIRERNRGQNLKQIAASLAFTTTLALVPMLTVASILIGYLPSVIRIKYAFQGWLLDSYMPGGLNQQVFNYLDSFSSQAKGLTVIGLIGLVITTIMTMGVIESAFNQIFRVVEKRPILRKIAIYSAATILGPILLGVGTYLSGLMLGAVEGWIESLTFGFSLIATTVPVLLEMAVFSVAYKILPYTKIQWRDAFGGAFFATVTFELMKFGFALFLTNVAFYKTVYGAFAIFPLVLIWIYLTWWITLAGAVLVSNLPSLRSGFIRVIRY</sequence>
<comment type="caution">
    <text evidence="7">The sequence shown here is derived from an EMBL/GenBank/DDBJ whole genome shotgun (WGS) entry which is preliminary data.</text>
</comment>
<evidence type="ECO:0000256" key="4">
    <source>
        <dbReference type="ARBA" id="ARBA00022989"/>
    </source>
</evidence>
<feature type="transmembrane region" description="Helical" evidence="6">
    <location>
        <begin position="33"/>
        <end position="59"/>
    </location>
</feature>
<name>A0A2M8VXR2_9BURK</name>
<dbReference type="PIRSF" id="PIRSF035875">
    <property type="entry name" value="RNase_BN"/>
    <property type="match status" value="1"/>
</dbReference>
<keyword evidence="3 6" id="KW-0812">Transmembrane</keyword>
<feature type="transmembrane region" description="Helical" evidence="6">
    <location>
        <begin position="139"/>
        <end position="164"/>
    </location>
</feature>
<reference evidence="7 8" key="1">
    <citation type="submission" date="2017-11" db="EMBL/GenBank/DDBJ databases">
        <title>Genomic Encyclopedia of Type Strains, Phase III (KMG-III): the genomes of soil and plant-associated and newly described type strains.</title>
        <authorList>
            <person name="Whitman W."/>
        </authorList>
    </citation>
    <scope>NUCLEOTIDE SEQUENCE [LARGE SCALE GENOMIC DNA]</scope>
    <source>
        <strain evidence="7 8">UB-Domo-W1</strain>
    </source>
</reference>
<dbReference type="NCBIfam" id="TIGR00765">
    <property type="entry name" value="yihY_not_rbn"/>
    <property type="match status" value="1"/>
</dbReference>
<proteinExistence type="predicted"/>
<evidence type="ECO:0000256" key="5">
    <source>
        <dbReference type="ARBA" id="ARBA00023136"/>
    </source>
</evidence>
<feature type="transmembrane region" description="Helical" evidence="6">
    <location>
        <begin position="212"/>
        <end position="233"/>
    </location>
</feature>
<evidence type="ECO:0000256" key="6">
    <source>
        <dbReference type="SAM" id="Phobius"/>
    </source>
</evidence>
<organism evidence="7 8">
    <name type="scientific">Polynucleobacter brandtiae</name>
    <dbReference type="NCBI Taxonomy" id="1938816"/>
    <lineage>
        <taxon>Bacteria</taxon>
        <taxon>Pseudomonadati</taxon>
        <taxon>Pseudomonadota</taxon>
        <taxon>Betaproteobacteria</taxon>
        <taxon>Burkholderiales</taxon>
        <taxon>Burkholderiaceae</taxon>
        <taxon>Polynucleobacter</taxon>
    </lineage>
</organism>
<protein>
    <submittedName>
        <fullName evidence="7">Membrane protein</fullName>
    </submittedName>
</protein>
<dbReference type="GO" id="GO:0005886">
    <property type="term" value="C:plasma membrane"/>
    <property type="evidence" value="ECO:0007669"/>
    <property type="project" value="UniProtKB-SubCell"/>
</dbReference>